<evidence type="ECO:0000256" key="2">
    <source>
        <dbReference type="ARBA" id="ARBA00022723"/>
    </source>
</evidence>
<dbReference type="CDD" id="cd01740">
    <property type="entry name" value="GATase1_FGAR_AT"/>
    <property type="match status" value="1"/>
</dbReference>
<dbReference type="Gene3D" id="3.40.50.880">
    <property type="match status" value="1"/>
</dbReference>
<evidence type="ECO:0000259" key="8">
    <source>
        <dbReference type="Pfam" id="PF18072"/>
    </source>
</evidence>
<dbReference type="EMBL" id="CP117826">
    <property type="protein sequence ID" value="XCC61580.1"/>
    <property type="molecule type" value="Genomic_DNA"/>
</dbReference>
<reference evidence="9" key="1">
    <citation type="submission" date="2023-02" db="EMBL/GenBank/DDBJ databases">
        <title>Gut commensal Christensenella minuta modulates host metabolism via a new class of secondary bile acids.</title>
        <authorList>
            <person name="Liu C."/>
        </authorList>
    </citation>
    <scope>NUCLEOTIDE SEQUENCE</scope>
    <source>
        <strain evidence="9">CA70</strain>
    </source>
</reference>
<dbReference type="PANTHER" id="PTHR10099:SF1">
    <property type="entry name" value="PHOSPHORIBOSYLFORMYLGLYCINAMIDINE SYNTHASE"/>
    <property type="match status" value="1"/>
</dbReference>
<dbReference type="Gene3D" id="3.90.650.10">
    <property type="entry name" value="PurM-like C-terminal domain"/>
    <property type="match status" value="1"/>
</dbReference>
<dbReference type="SUPFAM" id="SSF55326">
    <property type="entry name" value="PurM N-terminal domain-like"/>
    <property type="match status" value="2"/>
</dbReference>
<evidence type="ECO:0000313" key="9">
    <source>
        <dbReference type="EMBL" id="XCC61580.1"/>
    </source>
</evidence>
<dbReference type="EC" id="6.3.5.3" evidence="9"/>
<proteinExistence type="predicted"/>
<dbReference type="SUPFAM" id="SSF56042">
    <property type="entry name" value="PurM C-terminal domain-like"/>
    <property type="match status" value="2"/>
</dbReference>
<dbReference type="PANTHER" id="PTHR10099">
    <property type="entry name" value="PHOSPHORIBOSYLFORMYLGLYCINAMIDINE SYNTHASE"/>
    <property type="match status" value="1"/>
</dbReference>
<dbReference type="GO" id="GO:0005737">
    <property type="term" value="C:cytoplasm"/>
    <property type="evidence" value="ECO:0007669"/>
    <property type="project" value="TreeGrafter"/>
</dbReference>
<dbReference type="InterPro" id="IPR010918">
    <property type="entry name" value="PurM-like_C_dom"/>
</dbReference>
<dbReference type="AlphaFoldDB" id="A0AAU8A5Y7"/>
<dbReference type="Gene3D" id="3.30.1330.10">
    <property type="entry name" value="PurM-like, N-terminal domain"/>
    <property type="match status" value="2"/>
</dbReference>
<keyword evidence="3" id="KW-0547">Nucleotide-binding</keyword>
<dbReference type="Pfam" id="PF13507">
    <property type="entry name" value="GATase_5"/>
    <property type="match status" value="1"/>
</dbReference>
<evidence type="ECO:0000259" key="7">
    <source>
        <dbReference type="Pfam" id="PF02769"/>
    </source>
</evidence>
<keyword evidence="4" id="KW-0658">Purine biosynthesis</keyword>
<keyword evidence="2" id="KW-0479">Metal-binding</keyword>
<dbReference type="InterPro" id="IPR036676">
    <property type="entry name" value="PurM-like_C_sf"/>
</dbReference>
<dbReference type="SMART" id="SM01211">
    <property type="entry name" value="GATase_5"/>
    <property type="match status" value="1"/>
</dbReference>
<dbReference type="Pfam" id="PF18072">
    <property type="entry name" value="FGAR-AT_linker"/>
    <property type="match status" value="1"/>
</dbReference>
<dbReference type="GO" id="GO:0006164">
    <property type="term" value="P:purine nucleotide biosynthetic process"/>
    <property type="evidence" value="ECO:0007669"/>
    <property type="project" value="UniProtKB-KW"/>
</dbReference>
<dbReference type="CDD" id="cd02204">
    <property type="entry name" value="PurL_repeat2"/>
    <property type="match status" value="1"/>
</dbReference>
<dbReference type="RefSeq" id="WP_353422991.1">
    <property type="nucleotide sequence ID" value="NZ_CP117826.1"/>
</dbReference>
<sequence length="1236" mass="134679">MSVKRLFVEKKKGFDVEAQEKLADFTQNLGVPVKEVRILNRYDVEGLDDETFAAAVPTVFSEPAVDKVYLDELPDTKGYAVFAVEYLPGQYDQRADSAAQCVQLQSQGERPDVRTAKVYLLKGATKAQTEAIKKYVINPVDSREASLKPYDTLKMELDIPTEVAVVDGFLKMTEKQIADYAAQNGYAMTAEDMLCAQEYFKSEKRDPTVTELKVLDTYWSDHCRHTTFLTKLDEVEFAGDPLSKAAQRVYEDYIDTRRKLGSKKDVCLMDLATIYVKEAKRAGKLANMDESEEINACSIRHKIQTYDGERDYLIMFKNETHNHPTEIEPFGGAATCLGGAIRDPLSGRSYVYQAMRVTGSADPRESLADTMEYKLPQRKITREAAHGYSSYGNQIGLATGLVEEVYHEGYKAKRLEIGAVIAAAPAEQVKRYEPSEGDLVVLIGGRTGRDGCGGATGSSKAHDETSIEQCGAEVQKGNPLTERKLQRLFRNGAFSKLVKRCNDFGAGGVCVAIGELADGLDIDLDAVPKKYEGLDGTELAISESQERMAVVIRPQDADAVLKMAEDENLEATIVARVTDEGRMRLMWNGKTIVDITRDFLNSNGATQHAAARVEQAGAENLFAEKTEDTAEKTLLSLLADLNICSQKGLVEMFDGSIGAGSVTMPLGGKNQMTPVQAMCAKIPVQDTDSKTATLMSYGMDPYLMEKSPFLGAVYAILLSEAKLVAAGGAVGDSWLTLQEYFERMTGEPERWGKPLAALLGAYHAQKELGVAAIGGKDSMSGTFRDIDVPPTLCSFCVAPVLAANVITPEFKKAGSKLYLLDIVRDQDGLPDFEDAKRKYGKLHKMIEDRAVLSAYAVERGGMLAGAAKCAFGNGLGVKLFPQELSGLTCKAYGAVLVEAADIADADFTLVGEIREEPFIEALGESIPLSRALEAYTGTLESVFPTKTADSGRVDTPVCQKKNIFISKYKTAVPRVVIPVFPGTNCEYDTAKAFEKAGAIASVVVMRNLSPLMIEESAKLLASEIANAQMIMLPGGFSGGDEPDGSGKFIATTFRSGRIKDATHDLLKNRDGLMLGICNGFQALVKLGLVPYGEIREMREDSPTLTYNNIGRHVSCIVRTRVTSANSPWLMLSEPGELHSVAVSHGEGRFVASEKELGELFRNGQVATQYVDMDGNPTMDMPFNPNGSMAAVEGIMSPDGRVLGKMGHSERAGLHIAKNVPGDYDQKIFESGVKYFR</sequence>
<keyword evidence="5" id="KW-0067">ATP-binding</keyword>
<evidence type="ECO:0000256" key="6">
    <source>
        <dbReference type="ARBA" id="ARBA00022842"/>
    </source>
</evidence>
<dbReference type="FunFam" id="3.30.1330.10:FF:000013">
    <property type="entry name" value="Phosphoribosylformylglycinamidine synthase"/>
    <property type="match status" value="1"/>
</dbReference>
<dbReference type="GO" id="GO:0005524">
    <property type="term" value="F:ATP binding"/>
    <property type="evidence" value="ECO:0007669"/>
    <property type="project" value="UniProtKB-KW"/>
</dbReference>
<protein>
    <submittedName>
        <fullName evidence="9">Phosphoribosylformylglycinamidine synthase</fullName>
        <ecNumber evidence="9">6.3.5.3</ecNumber>
    </submittedName>
</protein>
<keyword evidence="6" id="KW-0460">Magnesium</keyword>
<dbReference type="InterPro" id="IPR041609">
    <property type="entry name" value="PurL_linker"/>
</dbReference>
<accession>A0AAU8A5Y7</accession>
<dbReference type="Pfam" id="PF02769">
    <property type="entry name" value="AIRS_C"/>
    <property type="match status" value="1"/>
</dbReference>
<feature type="domain" description="PurM-like C-terminal" evidence="7">
    <location>
        <begin position="436"/>
        <end position="587"/>
    </location>
</feature>
<dbReference type="GO" id="GO:0046872">
    <property type="term" value="F:metal ion binding"/>
    <property type="evidence" value="ECO:0007669"/>
    <property type="project" value="UniProtKB-KW"/>
</dbReference>
<evidence type="ECO:0000256" key="5">
    <source>
        <dbReference type="ARBA" id="ARBA00022840"/>
    </source>
</evidence>
<dbReference type="PROSITE" id="PS51273">
    <property type="entry name" value="GATASE_TYPE_1"/>
    <property type="match status" value="1"/>
</dbReference>
<dbReference type="CDD" id="cd02203">
    <property type="entry name" value="PurL_repeat1"/>
    <property type="match status" value="1"/>
</dbReference>
<dbReference type="NCBIfam" id="TIGR01857">
    <property type="entry name" value="FGAM-synthase"/>
    <property type="match status" value="1"/>
</dbReference>
<gene>
    <name evidence="9" type="ORF">PUP29_08570</name>
</gene>
<organism evidence="9">
    <name type="scientific">Christensenella massiliensis</name>
    <dbReference type="NCBI Taxonomy" id="1805714"/>
    <lineage>
        <taxon>Bacteria</taxon>
        <taxon>Bacillati</taxon>
        <taxon>Bacillota</taxon>
        <taxon>Clostridia</taxon>
        <taxon>Christensenellales</taxon>
        <taxon>Christensenellaceae</taxon>
        <taxon>Christensenella</taxon>
    </lineage>
</organism>
<dbReference type="InterPro" id="IPR010141">
    <property type="entry name" value="FGAM_synthase"/>
</dbReference>
<evidence type="ECO:0000256" key="4">
    <source>
        <dbReference type="ARBA" id="ARBA00022755"/>
    </source>
</evidence>
<dbReference type="GO" id="GO:0004642">
    <property type="term" value="F:phosphoribosylformylglycinamidine synthase activity"/>
    <property type="evidence" value="ECO:0007669"/>
    <property type="project" value="UniProtKB-EC"/>
</dbReference>
<dbReference type="InterPro" id="IPR029062">
    <property type="entry name" value="Class_I_gatase-like"/>
</dbReference>
<evidence type="ECO:0000256" key="1">
    <source>
        <dbReference type="ARBA" id="ARBA00022598"/>
    </source>
</evidence>
<dbReference type="InterPro" id="IPR036921">
    <property type="entry name" value="PurM-like_N_sf"/>
</dbReference>
<name>A0AAU8A5Y7_9FIRM</name>
<feature type="domain" description="Phosphoribosylformylglycinamidine synthase linker" evidence="8">
    <location>
        <begin position="177"/>
        <end position="225"/>
    </location>
</feature>
<evidence type="ECO:0000256" key="3">
    <source>
        <dbReference type="ARBA" id="ARBA00022741"/>
    </source>
</evidence>
<dbReference type="SUPFAM" id="SSF52317">
    <property type="entry name" value="Class I glutamine amidotransferase-like"/>
    <property type="match status" value="1"/>
</dbReference>
<keyword evidence="1 9" id="KW-0436">Ligase</keyword>